<dbReference type="EMBL" id="CASHSV030000109">
    <property type="protein sequence ID" value="CAJ2647670.1"/>
    <property type="molecule type" value="Genomic_DNA"/>
</dbReference>
<proteinExistence type="predicted"/>
<sequence>MASQVKFSLFAIFFIVLAMVVAAHNGHHHHMSPAEAPSSYASSLNYHSALFVSLEGRWELSRKKSRDKK</sequence>
<keyword evidence="2" id="KW-1185">Reference proteome</keyword>
<name>A0ACB0JRE6_TRIPR</name>
<protein>
    <submittedName>
        <fullName evidence="1">Uncharacterized protein</fullName>
    </submittedName>
</protein>
<accession>A0ACB0JRE6</accession>
<organism evidence="1 2">
    <name type="scientific">Trifolium pratense</name>
    <name type="common">Red clover</name>
    <dbReference type="NCBI Taxonomy" id="57577"/>
    <lineage>
        <taxon>Eukaryota</taxon>
        <taxon>Viridiplantae</taxon>
        <taxon>Streptophyta</taxon>
        <taxon>Embryophyta</taxon>
        <taxon>Tracheophyta</taxon>
        <taxon>Spermatophyta</taxon>
        <taxon>Magnoliopsida</taxon>
        <taxon>eudicotyledons</taxon>
        <taxon>Gunneridae</taxon>
        <taxon>Pentapetalae</taxon>
        <taxon>rosids</taxon>
        <taxon>fabids</taxon>
        <taxon>Fabales</taxon>
        <taxon>Fabaceae</taxon>
        <taxon>Papilionoideae</taxon>
        <taxon>50 kb inversion clade</taxon>
        <taxon>NPAAA clade</taxon>
        <taxon>Hologalegina</taxon>
        <taxon>IRL clade</taxon>
        <taxon>Trifolieae</taxon>
        <taxon>Trifolium</taxon>
    </lineage>
</organism>
<dbReference type="Proteomes" id="UP001177021">
    <property type="component" value="Unassembled WGS sequence"/>
</dbReference>
<gene>
    <name evidence="1" type="ORF">MILVUS5_LOCUS16147</name>
</gene>
<evidence type="ECO:0000313" key="2">
    <source>
        <dbReference type="Proteomes" id="UP001177021"/>
    </source>
</evidence>
<reference evidence="1" key="1">
    <citation type="submission" date="2023-10" db="EMBL/GenBank/DDBJ databases">
        <authorList>
            <person name="Rodriguez Cubillos JULIANA M."/>
            <person name="De Vega J."/>
        </authorList>
    </citation>
    <scope>NUCLEOTIDE SEQUENCE</scope>
</reference>
<comment type="caution">
    <text evidence="1">The sequence shown here is derived from an EMBL/GenBank/DDBJ whole genome shotgun (WGS) entry which is preliminary data.</text>
</comment>
<evidence type="ECO:0000313" key="1">
    <source>
        <dbReference type="EMBL" id="CAJ2647670.1"/>
    </source>
</evidence>